<keyword evidence="1" id="KW-0812">Transmembrane</keyword>
<proteinExistence type="predicted"/>
<gene>
    <name evidence="2" type="ORF">F1D05_22590</name>
</gene>
<dbReference type="EMBL" id="CP043661">
    <property type="protein sequence ID" value="QNE20186.1"/>
    <property type="molecule type" value="Genomic_DNA"/>
</dbReference>
<dbReference type="AlphaFoldDB" id="A0A7G6X1S1"/>
<evidence type="ECO:0000313" key="3">
    <source>
        <dbReference type="Proteomes" id="UP000515563"/>
    </source>
</evidence>
<keyword evidence="1" id="KW-0472">Membrane</keyword>
<name>A0A7G6X1S1_9ACTN</name>
<evidence type="ECO:0008006" key="4">
    <source>
        <dbReference type="Google" id="ProtNLM"/>
    </source>
</evidence>
<keyword evidence="3" id="KW-1185">Reference proteome</keyword>
<evidence type="ECO:0000256" key="1">
    <source>
        <dbReference type="SAM" id="Phobius"/>
    </source>
</evidence>
<dbReference type="KEGG" id="kqi:F1D05_22590"/>
<reference evidence="2 3" key="2">
    <citation type="journal article" date="2020" name="Microbiol. Resour. Announc.">
        <title>Antarctic desert soil bacteria exhibit high novel natural product potential, evaluated through long-read genome sequencing and comparative genomics.</title>
        <authorList>
            <person name="Benaud N."/>
            <person name="Edwards R.J."/>
            <person name="Amos T.G."/>
            <person name="D'Agostino P.M."/>
            <person name="Gutierrez-Chavez C."/>
            <person name="Montgomery K."/>
            <person name="Nicetic I."/>
            <person name="Ferrari B.C."/>
        </authorList>
    </citation>
    <scope>NUCLEOTIDE SEQUENCE [LARGE SCALE GENOMIC DNA]</scope>
    <source>
        <strain evidence="2 3">SPB151</strain>
    </source>
</reference>
<accession>A0A7G6X1S1</accession>
<feature type="transmembrane region" description="Helical" evidence="1">
    <location>
        <begin position="105"/>
        <end position="123"/>
    </location>
</feature>
<keyword evidence="1" id="KW-1133">Transmembrane helix</keyword>
<evidence type="ECO:0000313" key="2">
    <source>
        <dbReference type="EMBL" id="QNE20186.1"/>
    </source>
</evidence>
<protein>
    <recommendedName>
        <fullName evidence="4">DUF4231 domain-containing protein</fullName>
    </recommendedName>
</protein>
<organism evidence="2 3">
    <name type="scientific">Kribbella qitaiheensis</name>
    <dbReference type="NCBI Taxonomy" id="1544730"/>
    <lineage>
        <taxon>Bacteria</taxon>
        <taxon>Bacillati</taxon>
        <taxon>Actinomycetota</taxon>
        <taxon>Actinomycetes</taxon>
        <taxon>Propionibacteriales</taxon>
        <taxon>Kribbellaceae</taxon>
        <taxon>Kribbella</taxon>
    </lineage>
</organism>
<feature type="transmembrane region" description="Helical" evidence="1">
    <location>
        <begin position="75"/>
        <end position="93"/>
    </location>
</feature>
<sequence>MADRRGWDKTDLNSLYSAAKSSMNGTRLEQEIVASRTKVNLIVEDVQQAAGVVADGELASAFNDYQKTEIKSANYFRGAAIGLLVAVMAFSIYSATKLPPSLGSSLAHLGIAVSGLAAFAYLARESAQHRNAGRWAAIMSVQLKTLSAYSADMTVAEREELRGVFGRRVFSELPSSSKEPQQGLTDIAPTLQALIDVIKSVRGGG</sequence>
<dbReference type="Proteomes" id="UP000515563">
    <property type="component" value="Chromosome"/>
</dbReference>
<dbReference type="RefSeq" id="WP_185442225.1">
    <property type="nucleotide sequence ID" value="NZ_CP043661.1"/>
</dbReference>
<reference evidence="3" key="1">
    <citation type="submission" date="2019-09" db="EMBL/GenBank/DDBJ databases">
        <title>Antimicrobial potential of Antarctic Bacteria.</title>
        <authorList>
            <person name="Benaud N."/>
            <person name="Edwards R.J."/>
            <person name="Ferrari B.C."/>
        </authorList>
    </citation>
    <scope>NUCLEOTIDE SEQUENCE [LARGE SCALE GENOMIC DNA]</scope>
    <source>
        <strain evidence="3">SPB151</strain>
    </source>
</reference>